<dbReference type="GO" id="GO:0006897">
    <property type="term" value="P:endocytosis"/>
    <property type="evidence" value="ECO:0007669"/>
    <property type="project" value="TreeGrafter"/>
</dbReference>
<dbReference type="GO" id="GO:0005886">
    <property type="term" value="C:plasma membrane"/>
    <property type="evidence" value="ECO:0007669"/>
    <property type="project" value="TreeGrafter"/>
</dbReference>
<dbReference type="AlphaFoldDB" id="A0AAF3FCU8"/>
<evidence type="ECO:0000313" key="2">
    <source>
        <dbReference type="Proteomes" id="UP000887575"/>
    </source>
</evidence>
<dbReference type="GO" id="GO:0018996">
    <property type="term" value="P:molting cycle, collagen and cuticulin-based cuticle"/>
    <property type="evidence" value="ECO:0007669"/>
    <property type="project" value="TreeGrafter"/>
</dbReference>
<dbReference type="WBParaSite" id="MBELARI_LOCUS3790">
    <property type="protein sequence ID" value="MBELARI_LOCUS3790"/>
    <property type="gene ID" value="MBELARI_LOCUS3790"/>
</dbReference>
<keyword evidence="1" id="KW-0812">Transmembrane</keyword>
<reference evidence="3" key="1">
    <citation type="submission" date="2024-02" db="UniProtKB">
        <authorList>
            <consortium name="WormBaseParasite"/>
        </authorList>
    </citation>
    <scope>IDENTIFICATION</scope>
</reference>
<organism evidence="2 3">
    <name type="scientific">Mesorhabditis belari</name>
    <dbReference type="NCBI Taxonomy" id="2138241"/>
    <lineage>
        <taxon>Eukaryota</taxon>
        <taxon>Metazoa</taxon>
        <taxon>Ecdysozoa</taxon>
        <taxon>Nematoda</taxon>
        <taxon>Chromadorea</taxon>
        <taxon>Rhabditida</taxon>
        <taxon>Rhabditina</taxon>
        <taxon>Rhabditomorpha</taxon>
        <taxon>Rhabditoidea</taxon>
        <taxon>Rhabditidae</taxon>
        <taxon>Mesorhabditinae</taxon>
        <taxon>Mesorhabditis</taxon>
    </lineage>
</organism>
<keyword evidence="1" id="KW-0472">Membrane</keyword>
<dbReference type="Proteomes" id="UP000887575">
    <property type="component" value="Unassembled WGS sequence"/>
</dbReference>
<dbReference type="GO" id="GO:0030659">
    <property type="term" value="C:cytoplasmic vesicle membrane"/>
    <property type="evidence" value="ECO:0007669"/>
    <property type="project" value="TreeGrafter"/>
</dbReference>
<evidence type="ECO:0000313" key="3">
    <source>
        <dbReference type="WBParaSite" id="MBELARI_LOCUS3790"/>
    </source>
</evidence>
<dbReference type="PANTHER" id="PTHR10796">
    <property type="entry name" value="PATCHED-RELATED"/>
    <property type="match status" value="1"/>
</dbReference>
<dbReference type="PANTHER" id="PTHR10796:SF192">
    <property type="entry name" value="SSD DOMAIN-CONTAINING PROTEIN"/>
    <property type="match status" value="1"/>
</dbReference>
<name>A0AAF3FCU8_9BILA</name>
<dbReference type="InterPro" id="IPR051697">
    <property type="entry name" value="Patched_domain-protein"/>
</dbReference>
<feature type="transmembrane region" description="Helical" evidence="1">
    <location>
        <begin position="26"/>
        <end position="52"/>
    </location>
</feature>
<feature type="transmembrane region" description="Helical" evidence="1">
    <location>
        <begin position="59"/>
        <end position="79"/>
    </location>
</feature>
<evidence type="ECO:0000256" key="1">
    <source>
        <dbReference type="SAM" id="Phobius"/>
    </source>
</evidence>
<dbReference type="SUPFAM" id="SSF82866">
    <property type="entry name" value="Multidrug efflux transporter AcrB transmembrane domain"/>
    <property type="match status" value="1"/>
</dbReference>
<protein>
    <submittedName>
        <fullName evidence="3">Uncharacterized protein</fullName>
    </submittedName>
</protein>
<proteinExistence type="predicted"/>
<sequence length="205" mass="22646">MRQIASHWPEYNVTSFMPLWLFTDQYAIVIPNTIQNIWIALLVMITIAFILIPQPFCALWVAMACASIDFGVIGFMTLWDVNFVDYSAHITYGYVVSSQPTPALKIREALGSLGWPLFQGGSSTILAMVVLADVPVHGGHLLQNSFSCDLHWFIARLDLFASVPINLVRGCCIIPLPNDRGQEGHQVVPKAKMSTITTIARAASP</sequence>
<keyword evidence="2" id="KW-1185">Reference proteome</keyword>
<accession>A0AAF3FCU8</accession>
<dbReference type="Gene3D" id="1.20.1640.10">
    <property type="entry name" value="Multidrug efflux transporter AcrB transmembrane domain"/>
    <property type="match status" value="1"/>
</dbReference>
<keyword evidence="1" id="KW-1133">Transmembrane helix</keyword>